<keyword evidence="2" id="KW-0489">Methyltransferase</keyword>
<accession>A0A059U106</accession>
<evidence type="ECO:0000259" key="1">
    <source>
        <dbReference type="Pfam" id="PF08241"/>
    </source>
</evidence>
<dbReference type="Pfam" id="PF08241">
    <property type="entry name" value="Methyltransf_11"/>
    <property type="match status" value="1"/>
</dbReference>
<dbReference type="GO" id="GO:0008757">
    <property type="term" value="F:S-adenosylmethionine-dependent methyltransferase activity"/>
    <property type="evidence" value="ECO:0007669"/>
    <property type="project" value="InterPro"/>
</dbReference>
<keyword evidence="2" id="KW-0808">Transferase</keyword>
<dbReference type="InterPro" id="IPR013216">
    <property type="entry name" value="Methyltransf_11"/>
</dbReference>
<dbReference type="SUPFAM" id="SSF53335">
    <property type="entry name" value="S-adenosyl-L-methionine-dependent methyltransferases"/>
    <property type="match status" value="1"/>
</dbReference>
<dbReference type="InterPro" id="IPR029063">
    <property type="entry name" value="SAM-dependent_MTases_sf"/>
</dbReference>
<gene>
    <name evidence="2" type="ORF">1e2</name>
</gene>
<sequence length="204" mass="22542">MSSVVGSTGRVEGIDPAESALEIARRRCSELSNVNFQIGEASQLPFADSTFDAAMSSQVFEYLDDVPGALAEMFRVLKSGGRVLIHDTDWGATLWHSSDGNRMARIMKVWDGHLADPHLPRTLGQRLAEAAFRSVRAEVIVQLETDYDPSSVSAILMKFIADYVASHGIPQDQANAWADELRQLSPRGEYFFSSNEYIFTGIKP</sequence>
<dbReference type="PANTHER" id="PTHR43591:SF110">
    <property type="entry name" value="RHODANESE DOMAIN-CONTAINING PROTEIN"/>
    <property type="match status" value="1"/>
</dbReference>
<dbReference type="PANTHER" id="PTHR43591">
    <property type="entry name" value="METHYLTRANSFERASE"/>
    <property type="match status" value="1"/>
</dbReference>
<dbReference type="CDD" id="cd02440">
    <property type="entry name" value="AdoMet_MTases"/>
    <property type="match status" value="1"/>
</dbReference>
<dbReference type="GO" id="GO:0032259">
    <property type="term" value="P:methylation"/>
    <property type="evidence" value="ECO:0007669"/>
    <property type="project" value="UniProtKB-KW"/>
</dbReference>
<dbReference type="AlphaFoldDB" id="A0A059U106"/>
<reference evidence="2" key="1">
    <citation type="submission" date="2014-02" db="EMBL/GenBank/DDBJ databases">
        <title>Screening of novel PKS from marine sediment.</title>
        <authorList>
            <person name="Xie F."/>
            <person name="Fu C."/>
            <person name="Dai H."/>
            <person name="Zhang L."/>
        </authorList>
    </citation>
    <scope>NUCLEOTIDE SEQUENCE</scope>
</reference>
<evidence type="ECO:0000313" key="2">
    <source>
        <dbReference type="EMBL" id="AHZ46188.1"/>
    </source>
</evidence>
<dbReference type="Gene3D" id="3.40.50.150">
    <property type="entry name" value="Vaccinia Virus protein VP39"/>
    <property type="match status" value="1"/>
</dbReference>
<proteinExistence type="predicted"/>
<feature type="domain" description="Methyltransferase type 11" evidence="1">
    <location>
        <begin position="9"/>
        <end position="85"/>
    </location>
</feature>
<protein>
    <submittedName>
        <fullName evidence="2">Methyltransferase</fullName>
    </submittedName>
</protein>
<dbReference type="EMBL" id="KJ508014">
    <property type="protein sequence ID" value="AHZ46188.1"/>
    <property type="molecule type" value="Genomic_DNA"/>
</dbReference>
<name>A0A059U106_9BACT</name>
<organism evidence="2">
    <name type="scientific">uncultured bacterium N27-1E</name>
    <dbReference type="NCBI Taxonomy" id="1497526"/>
    <lineage>
        <taxon>Bacteria</taxon>
        <taxon>environmental samples</taxon>
    </lineage>
</organism>